<dbReference type="STRING" id="229921.ADN01_02625"/>
<dbReference type="Gene3D" id="2.10.109.10">
    <property type="entry name" value="Umud Fragment, subunit A"/>
    <property type="match status" value="1"/>
</dbReference>
<dbReference type="AlphaFoldDB" id="A0A0P6YHV7"/>
<reference evidence="1 2" key="1">
    <citation type="submission" date="2015-07" db="EMBL/GenBank/DDBJ databases">
        <title>Genome sequence of Levilinea saccharolytica DSM 16555.</title>
        <authorList>
            <person name="Hemp J."/>
            <person name="Ward L.M."/>
            <person name="Pace L.A."/>
            <person name="Fischer W.W."/>
        </authorList>
    </citation>
    <scope>NUCLEOTIDE SEQUENCE [LARGE SCALE GENOMIC DNA]</scope>
    <source>
        <strain evidence="1 2">KIBI-1</strain>
    </source>
</reference>
<evidence type="ECO:0000313" key="2">
    <source>
        <dbReference type="Proteomes" id="UP000050501"/>
    </source>
</evidence>
<evidence type="ECO:0008006" key="3">
    <source>
        <dbReference type="Google" id="ProtNLM"/>
    </source>
</evidence>
<accession>A0A0P6YHV7</accession>
<sequence>MLKILKVSGFSLEPDFQDGDYVLIARWPGWGPRVGQVVALHQPAYGTLLKRVWSLDPAAGTVEVRGQHPHSVDSRTFGPVPIGSLMGRVIWKISKPAAHPPLKGKGKD</sequence>
<dbReference type="SUPFAM" id="SSF51306">
    <property type="entry name" value="LexA/Signal peptidase"/>
    <property type="match status" value="1"/>
</dbReference>
<dbReference type="InterPro" id="IPR036286">
    <property type="entry name" value="LexA/Signal_pep-like_sf"/>
</dbReference>
<gene>
    <name evidence="1" type="ORF">ADN01_02625</name>
</gene>
<name>A0A0P6YHV7_9CHLR</name>
<dbReference type="Proteomes" id="UP000050501">
    <property type="component" value="Unassembled WGS sequence"/>
</dbReference>
<dbReference type="CDD" id="cd06462">
    <property type="entry name" value="Peptidase_S24_S26"/>
    <property type="match status" value="1"/>
</dbReference>
<evidence type="ECO:0000313" key="1">
    <source>
        <dbReference type="EMBL" id="KPL90067.1"/>
    </source>
</evidence>
<protein>
    <recommendedName>
        <fullName evidence="3">Peptidase S24/S26A/S26B/S26C domain-containing protein</fullName>
    </recommendedName>
</protein>
<organism evidence="1 2">
    <name type="scientific">Levilinea saccharolytica</name>
    <dbReference type="NCBI Taxonomy" id="229921"/>
    <lineage>
        <taxon>Bacteria</taxon>
        <taxon>Bacillati</taxon>
        <taxon>Chloroflexota</taxon>
        <taxon>Anaerolineae</taxon>
        <taxon>Anaerolineales</taxon>
        <taxon>Anaerolineaceae</taxon>
        <taxon>Levilinea</taxon>
    </lineage>
</organism>
<keyword evidence="2" id="KW-1185">Reference proteome</keyword>
<proteinExistence type="predicted"/>
<dbReference type="EMBL" id="LGCM01000013">
    <property type="protein sequence ID" value="KPL90067.1"/>
    <property type="molecule type" value="Genomic_DNA"/>
</dbReference>
<comment type="caution">
    <text evidence="1">The sequence shown here is derived from an EMBL/GenBank/DDBJ whole genome shotgun (WGS) entry which is preliminary data.</text>
</comment>